<protein>
    <recommendedName>
        <fullName evidence="3">Major surface protein 3</fullName>
    </recommendedName>
</protein>
<proteinExistence type="predicted"/>
<dbReference type="RefSeq" id="WP_134189680.1">
    <property type="nucleotide sequence ID" value="NZ_JBHLUW010000027.1"/>
</dbReference>
<keyword evidence="2" id="KW-1185">Reference proteome</keyword>
<comment type="caution">
    <text evidence="1">The sequence shown here is derived from an EMBL/GenBank/DDBJ whole genome shotgun (WGS) entry which is preliminary data.</text>
</comment>
<name>A0A4R8M474_9BURK</name>
<reference evidence="1 2" key="1">
    <citation type="submission" date="2019-03" db="EMBL/GenBank/DDBJ databases">
        <title>Genomic Encyclopedia of Type Strains, Phase III (KMG-III): the genomes of soil and plant-associated and newly described type strains.</title>
        <authorList>
            <person name="Whitman W."/>
        </authorList>
    </citation>
    <scope>NUCLEOTIDE SEQUENCE [LARGE SCALE GENOMIC DNA]</scope>
    <source>
        <strain evidence="1 2">LMG 29544</strain>
    </source>
</reference>
<evidence type="ECO:0000313" key="1">
    <source>
        <dbReference type="EMBL" id="TDY54642.1"/>
    </source>
</evidence>
<gene>
    <name evidence="1" type="ORF">BX592_10198</name>
</gene>
<dbReference type="Proteomes" id="UP000295509">
    <property type="component" value="Unassembled WGS sequence"/>
</dbReference>
<evidence type="ECO:0008006" key="3">
    <source>
        <dbReference type="Google" id="ProtNLM"/>
    </source>
</evidence>
<dbReference type="EMBL" id="SORE01000001">
    <property type="protein sequence ID" value="TDY54642.1"/>
    <property type="molecule type" value="Genomic_DNA"/>
</dbReference>
<accession>A0A4R8M474</accession>
<dbReference type="AlphaFoldDB" id="A0A4R8M474"/>
<sequence>MTGDAPEKRPEGDTPDMKHLDAAVTHVGEMVSSGNIAASAARGILYSLIETLGTLVGDPDLPEHARSGYEGLLETARELRAKVEH</sequence>
<dbReference type="OrthoDB" id="8966698at2"/>
<evidence type="ECO:0000313" key="2">
    <source>
        <dbReference type="Proteomes" id="UP000295509"/>
    </source>
</evidence>
<organism evidence="1 2">
    <name type="scientific">Paraburkholderia rhizosphaerae</name>
    <dbReference type="NCBI Taxonomy" id="480658"/>
    <lineage>
        <taxon>Bacteria</taxon>
        <taxon>Pseudomonadati</taxon>
        <taxon>Pseudomonadota</taxon>
        <taxon>Betaproteobacteria</taxon>
        <taxon>Burkholderiales</taxon>
        <taxon>Burkholderiaceae</taxon>
        <taxon>Paraburkholderia</taxon>
    </lineage>
</organism>